<evidence type="ECO:0000256" key="3">
    <source>
        <dbReference type="SAM" id="MobiDB-lite"/>
    </source>
</evidence>
<organism evidence="6 7">
    <name type="scientific">Okibacterium fritillariae</name>
    <dbReference type="NCBI Taxonomy" id="123320"/>
    <lineage>
        <taxon>Bacteria</taxon>
        <taxon>Bacillati</taxon>
        <taxon>Actinomycetota</taxon>
        <taxon>Actinomycetes</taxon>
        <taxon>Micrococcales</taxon>
        <taxon>Microbacteriaceae</taxon>
        <taxon>Okibacterium</taxon>
    </lineage>
</organism>
<feature type="domain" description="CopC" evidence="5">
    <location>
        <begin position="38"/>
        <end position="134"/>
    </location>
</feature>
<dbReference type="InterPro" id="IPR007348">
    <property type="entry name" value="CopC_dom"/>
</dbReference>
<dbReference type="GO" id="GO:0005507">
    <property type="term" value="F:copper ion binding"/>
    <property type="evidence" value="ECO:0007669"/>
    <property type="project" value="InterPro"/>
</dbReference>
<evidence type="ECO:0000259" key="5">
    <source>
        <dbReference type="Pfam" id="PF04234"/>
    </source>
</evidence>
<dbReference type="AlphaFoldDB" id="A0A1T5KTR7"/>
<protein>
    <submittedName>
        <fullName evidence="6">Copper-binding protein CopC (Methionine-rich)</fullName>
    </submittedName>
</protein>
<dbReference type="STRING" id="123320.SAMN06309945_2485"/>
<keyword evidence="4" id="KW-0472">Membrane</keyword>
<keyword evidence="7" id="KW-1185">Reference proteome</keyword>
<name>A0A1T5KTR7_9MICO</name>
<feature type="region of interest" description="Disordered" evidence="3">
    <location>
        <begin position="146"/>
        <end position="198"/>
    </location>
</feature>
<feature type="compositionally biased region" description="Polar residues" evidence="3">
    <location>
        <begin position="189"/>
        <end position="198"/>
    </location>
</feature>
<keyword evidence="1" id="KW-0732">Signal</keyword>
<feature type="compositionally biased region" description="Low complexity" evidence="3">
    <location>
        <begin position="156"/>
        <end position="183"/>
    </location>
</feature>
<gene>
    <name evidence="6" type="ORF">SAMN06309945_2485</name>
</gene>
<keyword evidence="2" id="KW-0186">Copper</keyword>
<dbReference type="GO" id="GO:0042597">
    <property type="term" value="C:periplasmic space"/>
    <property type="evidence" value="ECO:0007669"/>
    <property type="project" value="InterPro"/>
</dbReference>
<dbReference type="Proteomes" id="UP000190857">
    <property type="component" value="Unassembled WGS sequence"/>
</dbReference>
<proteinExistence type="predicted"/>
<evidence type="ECO:0000313" key="7">
    <source>
        <dbReference type="Proteomes" id="UP000190857"/>
    </source>
</evidence>
<keyword evidence="4" id="KW-0812">Transmembrane</keyword>
<dbReference type="InterPro" id="IPR014756">
    <property type="entry name" value="Ig_E-set"/>
</dbReference>
<sequence length="253" mass="25112">MTVTTGKKSGLALAGALALAIGTILGVSPLGGSAAEAHNYLVSSNPAAGSTVTEQPGQIVITTNDALLDLGGESGSNQLQVKGPGETFYGDGCTTVNGPALTMPAELGQPGEYTVIWQVVSTDGHPISNEFTFTWAPDAAQTLAEGQTSAPVCGQASSPAATEPSTDAATTAPAPDATDSAAPAPEPEMTTQTDAAAGEQSQAAGDILWIGGAVAVLLIAGLIVLLVLRRRKPAGVADDSGAASSHPEEPGVR</sequence>
<dbReference type="Pfam" id="PF04234">
    <property type="entry name" value="CopC"/>
    <property type="match status" value="1"/>
</dbReference>
<reference evidence="6 7" key="1">
    <citation type="submission" date="2017-02" db="EMBL/GenBank/DDBJ databases">
        <authorList>
            <person name="Peterson S.W."/>
        </authorList>
    </citation>
    <scope>NUCLEOTIDE SEQUENCE [LARGE SCALE GENOMIC DNA]</scope>
    <source>
        <strain evidence="6 7">VKM Ac-2059</strain>
    </source>
</reference>
<keyword evidence="4" id="KW-1133">Transmembrane helix</keyword>
<dbReference type="InterPro" id="IPR014755">
    <property type="entry name" value="Cu-Rt/internalin_Ig-like"/>
</dbReference>
<feature type="transmembrane region" description="Helical" evidence="4">
    <location>
        <begin position="207"/>
        <end position="228"/>
    </location>
</feature>
<dbReference type="Gene3D" id="2.60.40.1220">
    <property type="match status" value="1"/>
</dbReference>
<dbReference type="EMBL" id="FUZP01000003">
    <property type="protein sequence ID" value="SKC67091.1"/>
    <property type="molecule type" value="Genomic_DNA"/>
</dbReference>
<dbReference type="GO" id="GO:0046688">
    <property type="term" value="P:response to copper ion"/>
    <property type="evidence" value="ECO:0007669"/>
    <property type="project" value="InterPro"/>
</dbReference>
<evidence type="ECO:0000256" key="1">
    <source>
        <dbReference type="ARBA" id="ARBA00022729"/>
    </source>
</evidence>
<dbReference type="SUPFAM" id="SSF81296">
    <property type="entry name" value="E set domains"/>
    <property type="match status" value="1"/>
</dbReference>
<dbReference type="CDD" id="cd12087">
    <property type="entry name" value="TM_EGFR-like"/>
    <property type="match status" value="1"/>
</dbReference>
<evidence type="ECO:0000313" key="6">
    <source>
        <dbReference type="EMBL" id="SKC67091.1"/>
    </source>
</evidence>
<evidence type="ECO:0000256" key="4">
    <source>
        <dbReference type="SAM" id="Phobius"/>
    </source>
</evidence>
<accession>A0A1T5KTR7</accession>
<evidence type="ECO:0000256" key="2">
    <source>
        <dbReference type="ARBA" id="ARBA00023008"/>
    </source>
</evidence>
<dbReference type="RefSeq" id="WP_079728530.1">
    <property type="nucleotide sequence ID" value="NZ_FUZP01000003.1"/>
</dbReference>
<dbReference type="OrthoDB" id="5242236at2"/>